<feature type="transmembrane region" description="Helical" evidence="11">
    <location>
        <begin position="168"/>
        <end position="190"/>
    </location>
</feature>
<evidence type="ECO:0000256" key="10">
    <source>
        <dbReference type="RuleBase" id="RU003983"/>
    </source>
</evidence>
<dbReference type="GeneID" id="78820980"/>
<proteinExistence type="inferred from homology"/>
<keyword evidence="4" id="KW-0479">Metal-binding</keyword>
<dbReference type="Gene3D" id="3.30.2010.10">
    <property type="entry name" value="Metalloproteases ('zincins'), catalytic domain"/>
    <property type="match status" value="1"/>
</dbReference>
<dbReference type="EMBL" id="JBHTAS010000001">
    <property type="protein sequence ID" value="MFC7140674.1"/>
    <property type="molecule type" value="Genomic_DNA"/>
</dbReference>
<evidence type="ECO:0000313" key="14">
    <source>
        <dbReference type="Proteomes" id="UP001596432"/>
    </source>
</evidence>
<keyword evidence="7 11" id="KW-1133">Transmembrane helix</keyword>
<evidence type="ECO:0000256" key="2">
    <source>
        <dbReference type="ARBA" id="ARBA00022670"/>
    </source>
</evidence>
<dbReference type="EC" id="3.4.24.-" evidence="13"/>
<dbReference type="PANTHER" id="PTHR43221">
    <property type="entry name" value="PROTEASE HTPX"/>
    <property type="match status" value="1"/>
</dbReference>
<keyword evidence="3 11" id="KW-0812">Transmembrane</keyword>
<evidence type="ECO:0000256" key="3">
    <source>
        <dbReference type="ARBA" id="ARBA00022692"/>
    </source>
</evidence>
<comment type="similarity">
    <text evidence="10">Belongs to the peptidase M48 family.</text>
</comment>
<dbReference type="InterPro" id="IPR001915">
    <property type="entry name" value="Peptidase_M48"/>
</dbReference>
<evidence type="ECO:0000259" key="12">
    <source>
        <dbReference type="Pfam" id="PF01435"/>
    </source>
</evidence>
<evidence type="ECO:0000256" key="1">
    <source>
        <dbReference type="ARBA" id="ARBA00022475"/>
    </source>
</evidence>
<feature type="transmembrane region" description="Helical" evidence="11">
    <location>
        <begin position="268"/>
        <end position="286"/>
    </location>
</feature>
<keyword evidence="1" id="KW-1003">Cell membrane</keyword>
<dbReference type="Pfam" id="PF01435">
    <property type="entry name" value="Peptidase_M48"/>
    <property type="match status" value="1"/>
</dbReference>
<evidence type="ECO:0000256" key="8">
    <source>
        <dbReference type="ARBA" id="ARBA00023049"/>
    </source>
</evidence>
<keyword evidence="9 11" id="KW-0472">Membrane</keyword>
<feature type="transmembrane region" description="Helical" evidence="11">
    <location>
        <begin position="6"/>
        <end position="25"/>
    </location>
</feature>
<keyword evidence="5 10" id="KW-0378">Hydrolase</keyword>
<comment type="cofactor">
    <cofactor evidence="10">
        <name>Zn(2+)</name>
        <dbReference type="ChEBI" id="CHEBI:29105"/>
    </cofactor>
    <text evidence="10">Binds 1 zinc ion per subunit.</text>
</comment>
<reference evidence="13 14" key="1">
    <citation type="journal article" date="2019" name="Int. J. Syst. Evol. Microbiol.">
        <title>The Global Catalogue of Microorganisms (GCM) 10K type strain sequencing project: providing services to taxonomists for standard genome sequencing and annotation.</title>
        <authorList>
            <consortium name="The Broad Institute Genomics Platform"/>
            <consortium name="The Broad Institute Genome Sequencing Center for Infectious Disease"/>
            <person name="Wu L."/>
            <person name="Ma J."/>
        </authorList>
    </citation>
    <scope>NUCLEOTIDE SEQUENCE [LARGE SCALE GENOMIC DNA]</scope>
    <source>
        <strain evidence="13 14">XZYJT29</strain>
    </source>
</reference>
<keyword evidence="6 10" id="KW-0862">Zinc</keyword>
<evidence type="ECO:0000256" key="4">
    <source>
        <dbReference type="ARBA" id="ARBA00022723"/>
    </source>
</evidence>
<feature type="transmembrane region" description="Helical" evidence="11">
    <location>
        <begin position="292"/>
        <end position="312"/>
    </location>
</feature>
<organism evidence="13 14">
    <name type="scientific">Halosimplex aquaticum</name>
    <dbReference type="NCBI Taxonomy" id="3026162"/>
    <lineage>
        <taxon>Archaea</taxon>
        <taxon>Methanobacteriati</taxon>
        <taxon>Methanobacteriota</taxon>
        <taxon>Stenosarchaea group</taxon>
        <taxon>Halobacteria</taxon>
        <taxon>Halobacteriales</taxon>
        <taxon>Haloarculaceae</taxon>
        <taxon>Halosimplex</taxon>
    </lineage>
</organism>
<dbReference type="GO" id="GO:0008237">
    <property type="term" value="F:metallopeptidase activity"/>
    <property type="evidence" value="ECO:0007669"/>
    <property type="project" value="UniProtKB-KW"/>
</dbReference>
<feature type="transmembrane region" description="Helical" evidence="11">
    <location>
        <begin position="141"/>
        <end position="162"/>
    </location>
</feature>
<protein>
    <submittedName>
        <fullName evidence="13">M48 family metalloprotease</fullName>
        <ecNumber evidence="13">3.4.24.-</ecNumber>
    </submittedName>
</protein>
<keyword evidence="8 10" id="KW-0482">Metalloprotease</keyword>
<name>A0ABD5Y4K8_9EURY</name>
<evidence type="ECO:0000256" key="6">
    <source>
        <dbReference type="ARBA" id="ARBA00022833"/>
    </source>
</evidence>
<dbReference type="RefSeq" id="WP_274321768.1">
    <property type="nucleotide sequence ID" value="NZ_CP118158.1"/>
</dbReference>
<evidence type="ECO:0000256" key="7">
    <source>
        <dbReference type="ARBA" id="ARBA00022989"/>
    </source>
</evidence>
<evidence type="ECO:0000256" key="11">
    <source>
        <dbReference type="SAM" id="Phobius"/>
    </source>
</evidence>
<evidence type="ECO:0000313" key="13">
    <source>
        <dbReference type="EMBL" id="MFC7140674.1"/>
    </source>
</evidence>
<dbReference type="Proteomes" id="UP001596432">
    <property type="component" value="Unassembled WGS sequence"/>
</dbReference>
<sequence>MSPPLSLPAAVAAHAVVVLTVGAVVRWRARTAYEGPAGDADTAVELRDLRHRWLLAGGVLTAALTYLSDLARAAQAGATDALADATGTATVGSVGGVLVAVAVYALPVVVLALVVRLATVPYRRAVRGFRLRYRDAAAWELERDGVGLLGVLLAAGVIALVPAGWPRVVAAVGLGLIATALTPVALVVALRTRWPTDAERAVVEGVLPPGVRLRVVDDRTRLGSAFAAGLVPGAEYVFCTESLFAVLDDEELRAVVAHEVGHHEHEHVLLRYSIVAAAAGVALGVASAAPQLALAAILVGTAPAAVVLAWVVRRTEEQADAYAAAAVSGAALASALETLAENRYVAEATGPSRLLSYHPPLTERITRLRGRPSG</sequence>
<dbReference type="PANTHER" id="PTHR43221:SF2">
    <property type="entry name" value="PROTEASE HTPX HOMOLOG"/>
    <property type="match status" value="1"/>
</dbReference>
<keyword evidence="14" id="KW-1185">Reference proteome</keyword>
<accession>A0ABD5Y4K8</accession>
<feature type="transmembrane region" description="Helical" evidence="11">
    <location>
        <begin position="53"/>
        <end position="74"/>
    </location>
</feature>
<keyword evidence="2 10" id="KW-0645">Protease</keyword>
<evidence type="ECO:0000256" key="9">
    <source>
        <dbReference type="ARBA" id="ARBA00023136"/>
    </source>
</evidence>
<feature type="domain" description="Peptidase M48" evidence="12">
    <location>
        <begin position="223"/>
        <end position="371"/>
    </location>
</feature>
<comment type="caution">
    <text evidence="13">The sequence shown here is derived from an EMBL/GenBank/DDBJ whole genome shotgun (WGS) entry which is preliminary data.</text>
</comment>
<dbReference type="InterPro" id="IPR050083">
    <property type="entry name" value="HtpX_protease"/>
</dbReference>
<dbReference type="GO" id="GO:0006508">
    <property type="term" value="P:proteolysis"/>
    <property type="evidence" value="ECO:0007669"/>
    <property type="project" value="UniProtKB-KW"/>
</dbReference>
<feature type="transmembrane region" description="Helical" evidence="11">
    <location>
        <begin position="94"/>
        <end position="120"/>
    </location>
</feature>
<dbReference type="AlphaFoldDB" id="A0ABD5Y4K8"/>
<evidence type="ECO:0000256" key="5">
    <source>
        <dbReference type="ARBA" id="ARBA00022801"/>
    </source>
</evidence>
<dbReference type="GO" id="GO:0046872">
    <property type="term" value="F:metal ion binding"/>
    <property type="evidence" value="ECO:0007669"/>
    <property type="project" value="UniProtKB-KW"/>
</dbReference>
<gene>
    <name evidence="13" type="ORF">ACFQMA_12700</name>
</gene>